<gene>
    <name evidence="3" type="ORF">SAMN05216233_1406</name>
</gene>
<accession>A0A1G5JQZ0</accession>
<dbReference type="PANTHER" id="PTHR31377">
    <property type="entry name" value="AGMATINE DEIMINASE-RELATED"/>
    <property type="match status" value="1"/>
</dbReference>
<dbReference type="Proteomes" id="UP000198870">
    <property type="component" value="Unassembled WGS sequence"/>
</dbReference>
<organism evidence="3 4">
    <name type="scientific">Desulfoluna spongiiphila</name>
    <dbReference type="NCBI Taxonomy" id="419481"/>
    <lineage>
        <taxon>Bacteria</taxon>
        <taxon>Pseudomonadati</taxon>
        <taxon>Thermodesulfobacteriota</taxon>
        <taxon>Desulfobacteria</taxon>
        <taxon>Desulfobacterales</taxon>
        <taxon>Desulfolunaceae</taxon>
        <taxon>Desulfoluna</taxon>
    </lineage>
</organism>
<dbReference type="GO" id="GO:0051536">
    <property type="term" value="F:iron-sulfur cluster binding"/>
    <property type="evidence" value="ECO:0007669"/>
    <property type="project" value="UniProtKB-KW"/>
</dbReference>
<dbReference type="STRING" id="419481.SAMN05216233_1406"/>
<dbReference type="EMBL" id="FMUX01000040">
    <property type="protein sequence ID" value="SCY90544.1"/>
    <property type="molecule type" value="Genomic_DNA"/>
</dbReference>
<evidence type="ECO:0000313" key="3">
    <source>
        <dbReference type="EMBL" id="SCY90544.1"/>
    </source>
</evidence>
<protein>
    <submittedName>
        <fullName evidence="3">Agmatine deiminase</fullName>
    </submittedName>
</protein>
<proteinExistence type="predicted"/>
<dbReference type="SUPFAM" id="SSF55909">
    <property type="entry name" value="Pentein"/>
    <property type="match status" value="1"/>
</dbReference>
<sequence>MLSRRNFIKWTMIAGGSLFLPTFQIKTSNAMDFKGWYMPEEGEPHTRTWLAFIASRDIWSRKQIPEVQRNLATIAKTIATYEPVSMLVRKQDMGRAKELIGGPNDHNYPIELIEFDMNDLWIRDTGPIFVVNGKGQKSAVNFNFNGWGEDQDYERDAKVADFVAKKAGVSIVRSSMVMEGGCFEVDGKGTAIMTESCILNDNRNPGKSKKEVEDELKKVLGLRKIIWLKGIKGRDITDGHTDFYARFARPGVLVVSRDSDKASYDYRVTRENIHILKSSTDADGNPFEMIILDTPWDINTRYGTESFAAGYVGYYACNGAIIMQKFGDKKADRVARKKIAKAFPHHRIEQISIDGIASGGGSIHCATQQEPKA</sequence>
<dbReference type="GO" id="GO:0004668">
    <property type="term" value="F:protein-arginine deiminase activity"/>
    <property type="evidence" value="ECO:0007669"/>
    <property type="project" value="InterPro"/>
</dbReference>
<dbReference type="Pfam" id="PF04371">
    <property type="entry name" value="PAD_porph"/>
    <property type="match status" value="1"/>
</dbReference>
<keyword evidence="2" id="KW-0479">Metal-binding</keyword>
<keyword evidence="2" id="KW-0408">Iron</keyword>
<dbReference type="AlphaFoldDB" id="A0A1G5JQZ0"/>
<dbReference type="RefSeq" id="WP_092215930.1">
    <property type="nucleotide sequence ID" value="NZ_FMUX01000040.1"/>
</dbReference>
<dbReference type="Gene3D" id="3.75.10.10">
    <property type="entry name" value="L-arginine/glycine Amidinotransferase, Chain A"/>
    <property type="match status" value="1"/>
</dbReference>
<keyword evidence="1" id="KW-0378">Hydrolase</keyword>
<keyword evidence="2" id="KW-0411">Iron-sulfur</keyword>
<keyword evidence="4" id="KW-1185">Reference proteome</keyword>
<name>A0A1G5JQZ0_9BACT</name>
<dbReference type="InterPro" id="IPR007466">
    <property type="entry name" value="Peptidyl-Arg-deiminase_porph"/>
</dbReference>
<dbReference type="PROSITE" id="PS51318">
    <property type="entry name" value="TAT"/>
    <property type="match status" value="1"/>
</dbReference>
<reference evidence="3 4" key="1">
    <citation type="submission" date="2016-10" db="EMBL/GenBank/DDBJ databases">
        <authorList>
            <person name="de Groot N.N."/>
        </authorList>
    </citation>
    <scope>NUCLEOTIDE SEQUENCE [LARGE SCALE GENOMIC DNA]</scope>
    <source>
        <strain evidence="3 4">AA1</strain>
    </source>
</reference>
<evidence type="ECO:0000313" key="4">
    <source>
        <dbReference type="Proteomes" id="UP000198870"/>
    </source>
</evidence>
<dbReference type="OrthoDB" id="9808013at2"/>
<evidence type="ECO:0000256" key="1">
    <source>
        <dbReference type="ARBA" id="ARBA00022801"/>
    </source>
</evidence>
<dbReference type="InterPro" id="IPR006311">
    <property type="entry name" value="TAT_signal"/>
</dbReference>
<dbReference type="PANTHER" id="PTHR31377:SF0">
    <property type="entry name" value="AGMATINE DEIMINASE-RELATED"/>
    <property type="match status" value="1"/>
</dbReference>
<dbReference type="GO" id="GO:0047632">
    <property type="term" value="F:agmatine deiminase activity"/>
    <property type="evidence" value="ECO:0007669"/>
    <property type="project" value="TreeGrafter"/>
</dbReference>
<evidence type="ECO:0000256" key="2">
    <source>
        <dbReference type="ARBA" id="ARBA00023014"/>
    </source>
</evidence>
<dbReference type="GO" id="GO:0009446">
    <property type="term" value="P:putrescine biosynthetic process"/>
    <property type="evidence" value="ECO:0007669"/>
    <property type="project" value="InterPro"/>
</dbReference>